<dbReference type="Proteomes" id="UP001314170">
    <property type="component" value="Unassembled WGS sequence"/>
</dbReference>
<organism evidence="2 3">
    <name type="scientific">Dovyalis caffra</name>
    <dbReference type="NCBI Taxonomy" id="77055"/>
    <lineage>
        <taxon>Eukaryota</taxon>
        <taxon>Viridiplantae</taxon>
        <taxon>Streptophyta</taxon>
        <taxon>Embryophyta</taxon>
        <taxon>Tracheophyta</taxon>
        <taxon>Spermatophyta</taxon>
        <taxon>Magnoliopsida</taxon>
        <taxon>eudicotyledons</taxon>
        <taxon>Gunneridae</taxon>
        <taxon>Pentapetalae</taxon>
        <taxon>rosids</taxon>
        <taxon>fabids</taxon>
        <taxon>Malpighiales</taxon>
        <taxon>Salicaceae</taxon>
        <taxon>Flacourtieae</taxon>
        <taxon>Dovyalis</taxon>
    </lineage>
</organism>
<evidence type="ECO:0000256" key="1">
    <source>
        <dbReference type="SAM" id="MobiDB-lite"/>
    </source>
</evidence>
<feature type="region of interest" description="Disordered" evidence="1">
    <location>
        <begin position="193"/>
        <end position="216"/>
    </location>
</feature>
<feature type="region of interest" description="Disordered" evidence="1">
    <location>
        <begin position="121"/>
        <end position="140"/>
    </location>
</feature>
<proteinExistence type="predicted"/>
<protein>
    <submittedName>
        <fullName evidence="2">Uncharacterized protein</fullName>
    </submittedName>
</protein>
<keyword evidence="3" id="KW-1185">Reference proteome</keyword>
<accession>A0AAV1QZI2</accession>
<evidence type="ECO:0000313" key="3">
    <source>
        <dbReference type="Proteomes" id="UP001314170"/>
    </source>
</evidence>
<comment type="caution">
    <text evidence="2">The sequence shown here is derived from an EMBL/GenBank/DDBJ whole genome shotgun (WGS) entry which is preliminary data.</text>
</comment>
<name>A0AAV1QZI2_9ROSI</name>
<reference evidence="2 3" key="1">
    <citation type="submission" date="2024-01" db="EMBL/GenBank/DDBJ databases">
        <authorList>
            <person name="Waweru B."/>
        </authorList>
    </citation>
    <scope>NUCLEOTIDE SEQUENCE [LARGE SCALE GENOMIC DNA]</scope>
</reference>
<sequence length="250" mass="28343">MSHEPLQEEWELQDFDDAAETLSLRDLPLNSSSSDWDDFSKEDQSLGTSFDQDFFEFFSEDFTASTYPSDHIIFCGKLIPYKGETEAEKAQSLESTNKGENTKKRFSFPWKSFSLNKSRTTSVPKQLQKKSDKTLQVVPPSENHGCATKKCDDKYNFSMKKVPMLATAMKPRWYFLAFGVGRFPMEMDRNDIKTRQSRKSPTSMFQSKKGIEMSSGKKGKGLWSLLRVLGCNSHHSSAMAKASFGCAPIV</sequence>
<dbReference type="EMBL" id="CAWUPB010000850">
    <property type="protein sequence ID" value="CAK7325524.1"/>
    <property type="molecule type" value="Genomic_DNA"/>
</dbReference>
<dbReference type="AlphaFoldDB" id="A0AAV1QZI2"/>
<evidence type="ECO:0000313" key="2">
    <source>
        <dbReference type="EMBL" id="CAK7325524.1"/>
    </source>
</evidence>
<gene>
    <name evidence="2" type="ORF">DCAF_LOCUS3204</name>
</gene>
<dbReference type="PANTHER" id="PTHR34130">
    <property type="entry name" value="OS08G0243800 PROTEIN"/>
    <property type="match status" value="1"/>
</dbReference>
<dbReference type="PANTHER" id="PTHR34130:SF5">
    <property type="entry name" value="OS08G0243800 PROTEIN"/>
    <property type="match status" value="1"/>
</dbReference>